<dbReference type="Proteomes" id="UP001169574">
    <property type="component" value="Unassembled WGS sequence"/>
</dbReference>
<dbReference type="Gene3D" id="1.10.530.10">
    <property type="match status" value="1"/>
</dbReference>
<protein>
    <submittedName>
        <fullName evidence="1">Uncharacterized protein</fullName>
    </submittedName>
</protein>
<evidence type="ECO:0000313" key="1">
    <source>
        <dbReference type="EMBL" id="EMM7460515.1"/>
    </source>
</evidence>
<gene>
    <name evidence="1" type="ORF">P7U51_005114</name>
</gene>
<comment type="caution">
    <text evidence="1">The sequence shown here is derived from an EMBL/GenBank/DDBJ whole genome shotgun (WGS) entry which is preliminary data.</text>
</comment>
<evidence type="ECO:0000313" key="2">
    <source>
        <dbReference type="Proteomes" id="UP001169574"/>
    </source>
</evidence>
<dbReference type="RefSeq" id="WP_200019153.1">
    <property type="nucleotide sequence ID" value="NZ_BPFL01000088.1"/>
</dbReference>
<reference evidence="1" key="1">
    <citation type="submission" date="2024-02" db="EMBL/GenBank/DDBJ databases">
        <authorList>
            <consortium name="Clinical and Environmental Microbiology Branch: Whole genome sequencing antimicrobial resistance pathogens in the healthcare setting"/>
        </authorList>
    </citation>
    <scope>NUCLEOTIDE SEQUENCE</scope>
    <source>
        <strain evidence="1">Whole organism</strain>
    </source>
</reference>
<sequence>MPCPRHATADVQQWLNLRFKPEYAIMAAVDYGVENLASLKKAGYKIDGLNDAEKAKIIYLTHHLGLSDAKRFINNKITEGSAKELLTAQVGAESAISKAHKNGGYMKAHRKWLMDYIDGNIKLSNYFCHEKTTINNPEDIDLIDIIKKINKEI</sequence>
<proteinExistence type="predicted"/>
<organism evidence="1 2">
    <name type="scientific">Citrobacter freundii</name>
    <dbReference type="NCBI Taxonomy" id="546"/>
    <lineage>
        <taxon>Bacteria</taxon>
        <taxon>Pseudomonadati</taxon>
        <taxon>Pseudomonadota</taxon>
        <taxon>Gammaproteobacteria</taxon>
        <taxon>Enterobacterales</taxon>
        <taxon>Enterobacteriaceae</taxon>
        <taxon>Citrobacter</taxon>
        <taxon>Citrobacter freundii complex</taxon>
    </lineage>
</organism>
<name>A0AAN4F0T0_CITFR</name>
<dbReference type="AlphaFoldDB" id="A0AAN4F0T0"/>
<accession>A0AAN4F0T0</accession>
<dbReference type="EMBL" id="ABLGCN030000025">
    <property type="protein sequence ID" value="EMM7460515.1"/>
    <property type="molecule type" value="Genomic_DNA"/>
</dbReference>